<gene>
    <name evidence="3" type="ORF">GCM10007096_09360</name>
</gene>
<protein>
    <submittedName>
        <fullName evidence="3">Oxidoreductase ion channel protein IolS</fullName>
    </submittedName>
</protein>
<keyword evidence="4" id="KW-1185">Reference proteome</keyword>
<dbReference type="PANTHER" id="PTHR43364:SF4">
    <property type="entry name" value="NAD(P)-LINKED OXIDOREDUCTASE SUPERFAMILY PROTEIN"/>
    <property type="match status" value="1"/>
</dbReference>
<dbReference type="InterPro" id="IPR036812">
    <property type="entry name" value="NAD(P)_OxRdtase_dom_sf"/>
</dbReference>
<evidence type="ECO:0000259" key="2">
    <source>
        <dbReference type="Pfam" id="PF00248"/>
    </source>
</evidence>
<accession>A0A8J3EKZ9</accession>
<evidence type="ECO:0000256" key="1">
    <source>
        <dbReference type="ARBA" id="ARBA00023002"/>
    </source>
</evidence>
<dbReference type="PRINTS" id="PR00069">
    <property type="entry name" value="ALDKETRDTASE"/>
</dbReference>
<dbReference type="InterPro" id="IPR050523">
    <property type="entry name" value="AKR_Detox_Biosynth"/>
</dbReference>
<dbReference type="Gene3D" id="3.20.20.100">
    <property type="entry name" value="NADP-dependent oxidoreductase domain"/>
    <property type="match status" value="1"/>
</dbReference>
<dbReference type="PANTHER" id="PTHR43364">
    <property type="entry name" value="NADH-SPECIFIC METHYLGLYOXAL REDUCTASE-RELATED"/>
    <property type="match status" value="1"/>
</dbReference>
<dbReference type="GO" id="GO:0016491">
    <property type="term" value="F:oxidoreductase activity"/>
    <property type="evidence" value="ECO:0007669"/>
    <property type="project" value="UniProtKB-KW"/>
</dbReference>
<keyword evidence="1" id="KW-0560">Oxidoreductase</keyword>
<dbReference type="FunFam" id="3.20.20.100:FF:000004">
    <property type="entry name" value="Oxidoreductase, aldo/keto reductase"/>
    <property type="match status" value="1"/>
</dbReference>
<name>A0A8J3EKZ9_9BACL</name>
<organism evidence="3 4">
    <name type="scientific">Pullulanibacillus pueri</name>
    <dbReference type="NCBI Taxonomy" id="1437324"/>
    <lineage>
        <taxon>Bacteria</taxon>
        <taxon>Bacillati</taxon>
        <taxon>Bacillota</taxon>
        <taxon>Bacilli</taxon>
        <taxon>Bacillales</taxon>
        <taxon>Sporolactobacillaceae</taxon>
        <taxon>Pullulanibacillus</taxon>
    </lineage>
</organism>
<dbReference type="Proteomes" id="UP000656813">
    <property type="component" value="Unassembled WGS sequence"/>
</dbReference>
<dbReference type="EMBL" id="BMFV01000005">
    <property type="protein sequence ID" value="GGH77451.1"/>
    <property type="molecule type" value="Genomic_DNA"/>
</dbReference>
<reference evidence="3" key="2">
    <citation type="submission" date="2020-09" db="EMBL/GenBank/DDBJ databases">
        <authorList>
            <person name="Sun Q."/>
            <person name="Zhou Y."/>
        </authorList>
    </citation>
    <scope>NUCLEOTIDE SEQUENCE</scope>
    <source>
        <strain evidence="3">CGMCC 1.12777</strain>
    </source>
</reference>
<dbReference type="GO" id="GO:0005829">
    <property type="term" value="C:cytosol"/>
    <property type="evidence" value="ECO:0007669"/>
    <property type="project" value="TreeGrafter"/>
</dbReference>
<evidence type="ECO:0000313" key="3">
    <source>
        <dbReference type="EMBL" id="GGH77451.1"/>
    </source>
</evidence>
<dbReference type="InterPro" id="IPR020471">
    <property type="entry name" value="AKR"/>
</dbReference>
<dbReference type="RefSeq" id="WP_188496243.1">
    <property type="nucleotide sequence ID" value="NZ_BMFV01000005.1"/>
</dbReference>
<proteinExistence type="predicted"/>
<sequence length="307" mass="33953">MDYTQLKKTDMKISTIGLGTNKVGGHNYFKDLSEKEGKDFVKEAINLGINFLDTADVYGHGRSEELIGEVLKEISTRRDELIIATKGANQWDNAGNVKVNNHPDYLRSALEASLKRLGTDYVDLYYLHFPDNVTPLAESLGELTRLKEEGKIRAIGVSNLNIDQLKEADQVAEVVALQSGYNMIDRSVETDVLPYCAENNISFIPYFPLAAGLLSGKYTTKTTFEEGDSRKQRFTPEKLAKAEQLKAFADSKNTTLPNFALAWLLAQKGVDAVIPGGRNPEQIQGVVQALEVKLTPSELQAIAEILN</sequence>
<reference evidence="3" key="1">
    <citation type="journal article" date="2014" name="Int. J. Syst. Evol. Microbiol.">
        <title>Complete genome sequence of Corynebacterium casei LMG S-19264T (=DSM 44701T), isolated from a smear-ripened cheese.</title>
        <authorList>
            <consortium name="US DOE Joint Genome Institute (JGI-PGF)"/>
            <person name="Walter F."/>
            <person name="Albersmeier A."/>
            <person name="Kalinowski J."/>
            <person name="Ruckert C."/>
        </authorList>
    </citation>
    <scope>NUCLEOTIDE SEQUENCE</scope>
    <source>
        <strain evidence="3">CGMCC 1.12777</strain>
    </source>
</reference>
<dbReference type="Pfam" id="PF00248">
    <property type="entry name" value="Aldo_ket_red"/>
    <property type="match status" value="1"/>
</dbReference>
<dbReference type="InterPro" id="IPR023210">
    <property type="entry name" value="NADP_OxRdtase_dom"/>
</dbReference>
<evidence type="ECO:0000313" key="4">
    <source>
        <dbReference type="Proteomes" id="UP000656813"/>
    </source>
</evidence>
<feature type="domain" description="NADP-dependent oxidoreductase" evidence="2">
    <location>
        <begin position="16"/>
        <end position="306"/>
    </location>
</feature>
<comment type="caution">
    <text evidence="3">The sequence shown here is derived from an EMBL/GenBank/DDBJ whole genome shotgun (WGS) entry which is preliminary data.</text>
</comment>
<dbReference type="SUPFAM" id="SSF51430">
    <property type="entry name" value="NAD(P)-linked oxidoreductase"/>
    <property type="match status" value="1"/>
</dbReference>
<dbReference type="AlphaFoldDB" id="A0A8J3EKZ9"/>